<comment type="caution">
    <text evidence="2">The sequence shown here is derived from an EMBL/GenBank/DDBJ whole genome shotgun (WGS) entry which is preliminary data.</text>
</comment>
<keyword evidence="3" id="KW-1185">Reference proteome</keyword>
<dbReference type="AlphaFoldDB" id="A0A6L9MP48"/>
<dbReference type="Pfam" id="PF25948">
    <property type="entry name" value="DUF7986"/>
    <property type="match status" value="1"/>
</dbReference>
<evidence type="ECO:0000313" key="2">
    <source>
        <dbReference type="EMBL" id="NDV89188.1"/>
    </source>
</evidence>
<feature type="region of interest" description="Disordered" evidence="1">
    <location>
        <begin position="294"/>
        <end position="315"/>
    </location>
</feature>
<evidence type="ECO:0000256" key="1">
    <source>
        <dbReference type="SAM" id="MobiDB-lite"/>
    </source>
</evidence>
<evidence type="ECO:0008006" key="4">
    <source>
        <dbReference type="Google" id="ProtNLM"/>
    </source>
</evidence>
<organism evidence="2 3">
    <name type="scientific">Aurantimonas aggregata</name>
    <dbReference type="NCBI Taxonomy" id="2047720"/>
    <lineage>
        <taxon>Bacteria</taxon>
        <taxon>Pseudomonadati</taxon>
        <taxon>Pseudomonadota</taxon>
        <taxon>Alphaproteobacteria</taxon>
        <taxon>Hyphomicrobiales</taxon>
        <taxon>Aurantimonadaceae</taxon>
        <taxon>Aurantimonas</taxon>
    </lineage>
</organism>
<dbReference type="EMBL" id="JAAAMJ010000030">
    <property type="protein sequence ID" value="NDV89188.1"/>
    <property type="molecule type" value="Genomic_DNA"/>
</dbReference>
<feature type="compositionally biased region" description="Acidic residues" evidence="1">
    <location>
        <begin position="306"/>
        <end position="315"/>
    </location>
</feature>
<reference evidence="2 3" key="1">
    <citation type="submission" date="2020-01" db="EMBL/GenBank/DDBJ databases">
        <title>Genomes of bacteria type strains.</title>
        <authorList>
            <person name="Chen J."/>
            <person name="Zhu S."/>
            <person name="Chen J."/>
        </authorList>
    </citation>
    <scope>NUCLEOTIDE SEQUENCE [LARGE SCALE GENOMIC DNA]</scope>
    <source>
        <strain evidence="2 3">KCTC 52919</strain>
    </source>
</reference>
<dbReference type="InterPro" id="IPR058292">
    <property type="entry name" value="DUF7986"/>
</dbReference>
<proteinExistence type="predicted"/>
<sequence>MATSRDLSVLMKLVCRTEWAEPFEDVLDEHFGSACDAFDLDGLEDLASILDADWVATLWGCAFEDFLTRKVGPQGSNIVEVYLKKRGFKEPVQAKRYMTGLRHSTMSLFEVSGIEPGLSMLLRDLIAGGEPVRVHETSATQALGPWQKIAARLVPMGERTIIAGGMLPFSQEAAAALVTALTVDEMTDDKAATMDTVANDPGIFGHLTPVDASFLGRAAPLFTMAWLLDVLPKALGEFPTVTNRDGDEFVFHKYHYPFAKGVRRDTVTVKLEGIAGLSRRTETTWDWLSETFDANRSNGGSRPSDEDPGFDLENPDLDLTTDDGRVILGHVELEGRFLVLTTGSAPRAERATAMIEAALGARLLTPQVRIEALDDFGIDDDNEDLLADEEIPQDITTALVHGFLDKQYRQILDDPVPALGNVSPRTAVTTADGRAAVAKWLKYLETQSANPPTPGDPMASYNFSWMWRELGIEILRR</sequence>
<dbReference type="RefSeq" id="WP_163046039.1">
    <property type="nucleotide sequence ID" value="NZ_JAAAMJ010000030.1"/>
</dbReference>
<protein>
    <recommendedName>
        <fullName evidence="4">DUF2384 domain-containing protein</fullName>
    </recommendedName>
</protein>
<dbReference type="Proteomes" id="UP000476332">
    <property type="component" value="Unassembled WGS sequence"/>
</dbReference>
<gene>
    <name evidence="2" type="ORF">GTW51_21205</name>
</gene>
<accession>A0A6L9MP48</accession>
<evidence type="ECO:0000313" key="3">
    <source>
        <dbReference type="Proteomes" id="UP000476332"/>
    </source>
</evidence>
<name>A0A6L9MP48_9HYPH</name>